<gene>
    <name evidence="1" type="ORF">ASPWEDRAFT_691921</name>
</gene>
<dbReference type="AlphaFoldDB" id="A0A1L9R9A7"/>
<name>A0A1L9R9A7_ASPWE</name>
<dbReference type="GeneID" id="63754872"/>
<dbReference type="VEuPathDB" id="FungiDB:ASPWEDRAFT_691921"/>
<organism evidence="1 2">
    <name type="scientific">Aspergillus wentii DTO 134E9</name>
    <dbReference type="NCBI Taxonomy" id="1073089"/>
    <lineage>
        <taxon>Eukaryota</taxon>
        <taxon>Fungi</taxon>
        <taxon>Dikarya</taxon>
        <taxon>Ascomycota</taxon>
        <taxon>Pezizomycotina</taxon>
        <taxon>Eurotiomycetes</taxon>
        <taxon>Eurotiomycetidae</taxon>
        <taxon>Eurotiales</taxon>
        <taxon>Aspergillaceae</taxon>
        <taxon>Aspergillus</taxon>
        <taxon>Aspergillus subgen. Cremei</taxon>
    </lineage>
</organism>
<evidence type="ECO:0000313" key="2">
    <source>
        <dbReference type="Proteomes" id="UP000184383"/>
    </source>
</evidence>
<dbReference type="RefSeq" id="XP_040685114.1">
    <property type="nucleotide sequence ID" value="XM_040839024.1"/>
</dbReference>
<dbReference type="Proteomes" id="UP000184383">
    <property type="component" value="Unassembled WGS sequence"/>
</dbReference>
<accession>A0A1L9R9A7</accession>
<keyword evidence="2" id="KW-1185">Reference proteome</keyword>
<sequence length="228" mass="24772">MRVEIALCFNRVTLGLVRVPESVKGCCYYWDASVRGECLGEKDAKGMRRSVYYLEGLLGQVGGGDIVAFHHGRLELVVSFGSIVSDGEHVHEVVFVGLVVGDELLPGRLDRVGCGDGVVWERVCDVDIEDVDGCIAGVGMDLVGRVVVQQIAKVQNHPRAGLILELCAVVHSKVTANMCVFGCVDCTVPFASLCEITIRYEILRVKGQGLADHGETVEVPPESRNRYL</sequence>
<dbReference type="EMBL" id="KV878216">
    <property type="protein sequence ID" value="OJJ31437.1"/>
    <property type="molecule type" value="Genomic_DNA"/>
</dbReference>
<reference evidence="2" key="1">
    <citation type="journal article" date="2017" name="Genome Biol.">
        <title>Comparative genomics reveals high biological diversity and specific adaptations in the industrially and medically important fungal genus Aspergillus.</title>
        <authorList>
            <person name="de Vries R.P."/>
            <person name="Riley R."/>
            <person name="Wiebenga A."/>
            <person name="Aguilar-Osorio G."/>
            <person name="Amillis S."/>
            <person name="Uchima C.A."/>
            <person name="Anderluh G."/>
            <person name="Asadollahi M."/>
            <person name="Askin M."/>
            <person name="Barry K."/>
            <person name="Battaglia E."/>
            <person name="Bayram O."/>
            <person name="Benocci T."/>
            <person name="Braus-Stromeyer S.A."/>
            <person name="Caldana C."/>
            <person name="Canovas D."/>
            <person name="Cerqueira G.C."/>
            <person name="Chen F."/>
            <person name="Chen W."/>
            <person name="Choi C."/>
            <person name="Clum A."/>
            <person name="Dos Santos R.A."/>
            <person name="Damasio A.R."/>
            <person name="Diallinas G."/>
            <person name="Emri T."/>
            <person name="Fekete E."/>
            <person name="Flipphi M."/>
            <person name="Freyberg S."/>
            <person name="Gallo A."/>
            <person name="Gournas C."/>
            <person name="Habgood R."/>
            <person name="Hainaut M."/>
            <person name="Harispe M.L."/>
            <person name="Henrissat B."/>
            <person name="Hilden K.S."/>
            <person name="Hope R."/>
            <person name="Hossain A."/>
            <person name="Karabika E."/>
            <person name="Karaffa L."/>
            <person name="Karanyi Z."/>
            <person name="Krasevec N."/>
            <person name="Kuo A."/>
            <person name="Kusch H."/>
            <person name="LaButti K."/>
            <person name="Lagendijk E.L."/>
            <person name="Lapidus A."/>
            <person name="Levasseur A."/>
            <person name="Lindquist E."/>
            <person name="Lipzen A."/>
            <person name="Logrieco A.F."/>
            <person name="MacCabe A."/>
            <person name="Maekelae M.R."/>
            <person name="Malavazi I."/>
            <person name="Melin P."/>
            <person name="Meyer V."/>
            <person name="Mielnichuk N."/>
            <person name="Miskei M."/>
            <person name="Molnar A.P."/>
            <person name="Mule G."/>
            <person name="Ngan C.Y."/>
            <person name="Orejas M."/>
            <person name="Orosz E."/>
            <person name="Ouedraogo J.P."/>
            <person name="Overkamp K.M."/>
            <person name="Park H.-S."/>
            <person name="Perrone G."/>
            <person name="Piumi F."/>
            <person name="Punt P.J."/>
            <person name="Ram A.F."/>
            <person name="Ramon A."/>
            <person name="Rauscher S."/>
            <person name="Record E."/>
            <person name="Riano-Pachon D.M."/>
            <person name="Robert V."/>
            <person name="Roehrig J."/>
            <person name="Ruller R."/>
            <person name="Salamov A."/>
            <person name="Salih N.S."/>
            <person name="Samson R.A."/>
            <person name="Sandor E."/>
            <person name="Sanguinetti M."/>
            <person name="Schuetze T."/>
            <person name="Sepcic K."/>
            <person name="Shelest E."/>
            <person name="Sherlock G."/>
            <person name="Sophianopoulou V."/>
            <person name="Squina F.M."/>
            <person name="Sun H."/>
            <person name="Susca A."/>
            <person name="Todd R.B."/>
            <person name="Tsang A."/>
            <person name="Unkles S.E."/>
            <person name="van de Wiele N."/>
            <person name="van Rossen-Uffink D."/>
            <person name="Oliveira J.V."/>
            <person name="Vesth T.C."/>
            <person name="Visser J."/>
            <person name="Yu J.-H."/>
            <person name="Zhou M."/>
            <person name="Andersen M.R."/>
            <person name="Archer D.B."/>
            <person name="Baker S.E."/>
            <person name="Benoit I."/>
            <person name="Brakhage A.A."/>
            <person name="Braus G.H."/>
            <person name="Fischer R."/>
            <person name="Frisvad J.C."/>
            <person name="Goldman G.H."/>
            <person name="Houbraken J."/>
            <person name="Oakley B."/>
            <person name="Pocsi I."/>
            <person name="Scazzocchio C."/>
            <person name="Seiboth B."/>
            <person name="vanKuyk P.A."/>
            <person name="Wortman J."/>
            <person name="Dyer P.S."/>
            <person name="Grigoriev I.V."/>
        </authorList>
    </citation>
    <scope>NUCLEOTIDE SEQUENCE [LARGE SCALE GENOMIC DNA]</scope>
    <source>
        <strain evidence="2">DTO 134E9</strain>
    </source>
</reference>
<evidence type="ECO:0000313" key="1">
    <source>
        <dbReference type="EMBL" id="OJJ31437.1"/>
    </source>
</evidence>
<protein>
    <submittedName>
        <fullName evidence="1">Uncharacterized protein</fullName>
    </submittedName>
</protein>
<proteinExistence type="predicted"/>